<dbReference type="EMBL" id="JADNYJ010000004">
    <property type="protein sequence ID" value="KAF8911620.1"/>
    <property type="molecule type" value="Genomic_DNA"/>
</dbReference>
<reference evidence="6" key="1">
    <citation type="submission" date="2020-11" db="EMBL/GenBank/DDBJ databases">
        <authorList>
            <consortium name="DOE Joint Genome Institute"/>
            <person name="Ahrendt S."/>
            <person name="Riley R."/>
            <person name="Andreopoulos W."/>
            <person name="LaButti K."/>
            <person name="Pangilinan J."/>
            <person name="Ruiz-duenas F.J."/>
            <person name="Barrasa J.M."/>
            <person name="Sanchez-Garcia M."/>
            <person name="Camarero S."/>
            <person name="Miyauchi S."/>
            <person name="Serrano A."/>
            <person name="Linde D."/>
            <person name="Babiker R."/>
            <person name="Drula E."/>
            <person name="Ayuso-Fernandez I."/>
            <person name="Pacheco R."/>
            <person name="Padilla G."/>
            <person name="Ferreira P."/>
            <person name="Barriuso J."/>
            <person name="Kellner H."/>
            <person name="Castanera R."/>
            <person name="Alfaro M."/>
            <person name="Ramirez L."/>
            <person name="Pisabarro A.G."/>
            <person name="Kuo A."/>
            <person name="Tritt A."/>
            <person name="Lipzen A."/>
            <person name="He G."/>
            <person name="Yan M."/>
            <person name="Ng V."/>
            <person name="Cullen D."/>
            <person name="Martin F."/>
            <person name="Rosso M.-N."/>
            <person name="Henrissat B."/>
            <person name="Hibbett D."/>
            <person name="Martinez A.T."/>
            <person name="Grigoriev I.V."/>
        </authorList>
    </citation>
    <scope>NUCLEOTIDE SEQUENCE</scope>
    <source>
        <strain evidence="6">AH 44721</strain>
    </source>
</reference>
<evidence type="ECO:0000256" key="3">
    <source>
        <dbReference type="ARBA" id="ARBA00022989"/>
    </source>
</evidence>
<keyword evidence="3 5" id="KW-1133">Transmembrane helix</keyword>
<evidence type="ECO:0000256" key="1">
    <source>
        <dbReference type="ARBA" id="ARBA00004167"/>
    </source>
</evidence>
<dbReference type="Pfam" id="PF14880">
    <property type="entry name" value="COX14"/>
    <property type="match status" value="1"/>
</dbReference>
<dbReference type="InterPro" id="IPR029208">
    <property type="entry name" value="COX14"/>
</dbReference>
<dbReference type="AlphaFoldDB" id="A0A9P5NWK5"/>
<keyword evidence="4 5" id="KW-0472">Membrane</keyword>
<dbReference type="GO" id="GO:0016020">
    <property type="term" value="C:membrane"/>
    <property type="evidence" value="ECO:0007669"/>
    <property type="project" value="UniProtKB-SubCell"/>
</dbReference>
<evidence type="ECO:0000256" key="2">
    <source>
        <dbReference type="ARBA" id="ARBA00022692"/>
    </source>
</evidence>
<comment type="subcellular location">
    <subcellularLocation>
        <location evidence="1">Membrane</location>
        <topology evidence="1">Single-pass membrane protein</topology>
    </subcellularLocation>
</comment>
<protein>
    <submittedName>
        <fullName evidence="6">Uncharacterized protein</fullName>
    </submittedName>
</protein>
<evidence type="ECO:0000313" key="6">
    <source>
        <dbReference type="EMBL" id="KAF8911620.1"/>
    </source>
</evidence>
<evidence type="ECO:0000256" key="4">
    <source>
        <dbReference type="ARBA" id="ARBA00023136"/>
    </source>
</evidence>
<sequence>MPRLSLTDILHRGVVYSLAGLTVYGVVMSVVVHRDTLRRGRVGEYRTEREAMGLPITPPRSRRNFLKKRKRHCQNKHWTCSEKERLHNSLIVGSACTTTSRLIAVSLSISIHRAESTGCIAASIGPHVAPGGARDIFFYVGTEDNYDYYGYMGCMLERRGVISMMSATGVKQVMATMNKKANIADTRQGRR</sequence>
<keyword evidence="2 5" id="KW-0812">Transmembrane</keyword>
<accession>A0A9P5NWK5</accession>
<dbReference type="Proteomes" id="UP000724874">
    <property type="component" value="Unassembled WGS sequence"/>
</dbReference>
<keyword evidence="7" id="KW-1185">Reference proteome</keyword>
<name>A0A9P5NWK5_GYMJU</name>
<organism evidence="6 7">
    <name type="scientific">Gymnopilus junonius</name>
    <name type="common">Spectacular rustgill mushroom</name>
    <name type="synonym">Gymnopilus spectabilis subsp. junonius</name>
    <dbReference type="NCBI Taxonomy" id="109634"/>
    <lineage>
        <taxon>Eukaryota</taxon>
        <taxon>Fungi</taxon>
        <taxon>Dikarya</taxon>
        <taxon>Basidiomycota</taxon>
        <taxon>Agaricomycotina</taxon>
        <taxon>Agaricomycetes</taxon>
        <taxon>Agaricomycetidae</taxon>
        <taxon>Agaricales</taxon>
        <taxon>Agaricineae</taxon>
        <taxon>Hymenogastraceae</taxon>
        <taxon>Gymnopilus</taxon>
    </lineage>
</organism>
<gene>
    <name evidence="6" type="ORF">CPB84DRAFT_1821033</name>
</gene>
<evidence type="ECO:0000313" key="7">
    <source>
        <dbReference type="Proteomes" id="UP000724874"/>
    </source>
</evidence>
<evidence type="ECO:0000256" key="5">
    <source>
        <dbReference type="SAM" id="Phobius"/>
    </source>
</evidence>
<proteinExistence type="predicted"/>
<dbReference type="OrthoDB" id="7961613at2759"/>
<feature type="transmembrane region" description="Helical" evidence="5">
    <location>
        <begin position="14"/>
        <end position="32"/>
    </location>
</feature>
<comment type="caution">
    <text evidence="6">The sequence shown here is derived from an EMBL/GenBank/DDBJ whole genome shotgun (WGS) entry which is preliminary data.</text>
</comment>